<dbReference type="SUPFAM" id="SSF56784">
    <property type="entry name" value="HAD-like"/>
    <property type="match status" value="1"/>
</dbReference>
<protein>
    <submittedName>
        <fullName evidence="1">Hydrolase (HAD superfamily)</fullName>
    </submittedName>
</protein>
<dbReference type="GO" id="GO:0000287">
    <property type="term" value="F:magnesium ion binding"/>
    <property type="evidence" value="ECO:0007669"/>
    <property type="project" value="TreeGrafter"/>
</dbReference>
<dbReference type="EMBL" id="JWIR02000029">
    <property type="protein sequence ID" value="KKB40456.1"/>
    <property type="molecule type" value="Genomic_DNA"/>
</dbReference>
<dbReference type="RefSeq" id="WP_039233514.1">
    <property type="nucleotide sequence ID" value="NZ_JWIQ02000033.1"/>
</dbReference>
<dbReference type="GO" id="GO:0005829">
    <property type="term" value="C:cytosol"/>
    <property type="evidence" value="ECO:0007669"/>
    <property type="project" value="TreeGrafter"/>
</dbReference>
<dbReference type="PANTHER" id="PTHR10000:SF50">
    <property type="entry name" value="STRESS RESPONSE PROTEIN YHAX"/>
    <property type="match status" value="1"/>
</dbReference>
<dbReference type="Proteomes" id="UP000031563">
    <property type="component" value="Unassembled WGS sequence"/>
</dbReference>
<dbReference type="GO" id="GO:0016791">
    <property type="term" value="F:phosphatase activity"/>
    <property type="evidence" value="ECO:0007669"/>
    <property type="project" value="TreeGrafter"/>
</dbReference>
<reference evidence="1" key="1">
    <citation type="submission" date="2015-02" db="EMBL/GenBank/DDBJ databases">
        <title>Genome Assembly of Bacillaceae bacterium MTCC 8252.</title>
        <authorList>
            <person name="Verma A."/>
            <person name="Khatri I."/>
            <person name="Mual P."/>
            <person name="Subramanian S."/>
            <person name="Krishnamurthi S."/>
        </authorList>
    </citation>
    <scope>NUCLEOTIDE SEQUENCE [LARGE SCALE GENOMIC DNA]</scope>
    <source>
        <strain evidence="1">MTCC 8252</strain>
    </source>
</reference>
<keyword evidence="1" id="KW-0378">Hydrolase</keyword>
<dbReference type="Pfam" id="PF08282">
    <property type="entry name" value="Hydrolase_3"/>
    <property type="match status" value="1"/>
</dbReference>
<sequence>MAYKLLAINIDALQWQNRGRVMKSTKEAIRYVHKKQVAICFYSNRELALVKKAAKSLHPQSCLIAHGGAYVSSESDKPVFIQRINEDVAYEIVQFLESFDCRLTLSNENFSVSNRGRLPKTLVKRNVWQRTQRFLYSQYFVDSLAEHLFEERISPLSMQVTFFRPSEREEAVQALNNMFHELSFTKKGRDEVVISASNVSKWNSILYLADRMDIHRSEIAVIGANEDDEQAVREAGIGIAMGDAPLNIKKAANWVTRKKEEGGVHYVIKELFRKQRRVETEEVNKFE</sequence>
<evidence type="ECO:0000313" key="2">
    <source>
        <dbReference type="Proteomes" id="UP000031563"/>
    </source>
</evidence>
<proteinExistence type="predicted"/>
<name>A0A0F5HRJ0_BACTR</name>
<gene>
    <name evidence="1" type="ORF">QY95_01451</name>
</gene>
<dbReference type="InterPro" id="IPR023214">
    <property type="entry name" value="HAD_sf"/>
</dbReference>
<organism evidence="1 2">
    <name type="scientific">Bacillus thermotolerans</name>
    <name type="common">Quasibacillus thermotolerans</name>
    <dbReference type="NCBI Taxonomy" id="1221996"/>
    <lineage>
        <taxon>Bacteria</taxon>
        <taxon>Bacillati</taxon>
        <taxon>Bacillota</taxon>
        <taxon>Bacilli</taxon>
        <taxon>Bacillales</taxon>
        <taxon>Bacillaceae</taxon>
        <taxon>Bacillus</taxon>
    </lineage>
</organism>
<dbReference type="AlphaFoldDB" id="A0A0F5HRJ0"/>
<keyword evidence="2" id="KW-1185">Reference proteome</keyword>
<evidence type="ECO:0000313" key="1">
    <source>
        <dbReference type="EMBL" id="KKB40456.1"/>
    </source>
</evidence>
<dbReference type="Gene3D" id="3.40.50.1000">
    <property type="entry name" value="HAD superfamily/HAD-like"/>
    <property type="match status" value="1"/>
</dbReference>
<comment type="caution">
    <text evidence="1">The sequence shown here is derived from an EMBL/GenBank/DDBJ whole genome shotgun (WGS) entry which is preliminary data.</text>
</comment>
<dbReference type="PANTHER" id="PTHR10000">
    <property type="entry name" value="PHOSPHOSERINE PHOSPHATASE"/>
    <property type="match status" value="1"/>
</dbReference>
<accession>A0A0F5I4J2</accession>
<accession>A0A0F5HRJ0</accession>
<dbReference type="STRING" id="1221996.QY95_01451"/>
<dbReference type="Gene3D" id="3.30.1240.10">
    <property type="match status" value="1"/>
</dbReference>
<dbReference type="InterPro" id="IPR036412">
    <property type="entry name" value="HAD-like_sf"/>
</dbReference>